<feature type="region of interest" description="Disordered" evidence="1">
    <location>
        <begin position="28"/>
        <end position="99"/>
    </location>
</feature>
<dbReference type="Proteomes" id="UP000799757">
    <property type="component" value="Unassembled WGS sequence"/>
</dbReference>
<evidence type="ECO:0000313" key="2">
    <source>
        <dbReference type="EMBL" id="KAF2796720.1"/>
    </source>
</evidence>
<evidence type="ECO:0000256" key="1">
    <source>
        <dbReference type="SAM" id="MobiDB-lite"/>
    </source>
</evidence>
<evidence type="ECO:0000313" key="3">
    <source>
        <dbReference type="Proteomes" id="UP000799757"/>
    </source>
</evidence>
<dbReference type="EMBL" id="MU001824">
    <property type="protein sequence ID" value="KAF2796720.1"/>
    <property type="molecule type" value="Genomic_DNA"/>
</dbReference>
<reference evidence="2" key="1">
    <citation type="journal article" date="2020" name="Stud. Mycol.">
        <title>101 Dothideomycetes genomes: a test case for predicting lifestyles and emergence of pathogens.</title>
        <authorList>
            <person name="Haridas S."/>
            <person name="Albert R."/>
            <person name="Binder M."/>
            <person name="Bloem J."/>
            <person name="Labutti K."/>
            <person name="Salamov A."/>
            <person name="Andreopoulos B."/>
            <person name="Baker S."/>
            <person name="Barry K."/>
            <person name="Bills G."/>
            <person name="Bluhm B."/>
            <person name="Cannon C."/>
            <person name="Castanera R."/>
            <person name="Culley D."/>
            <person name="Daum C."/>
            <person name="Ezra D."/>
            <person name="Gonzalez J."/>
            <person name="Henrissat B."/>
            <person name="Kuo A."/>
            <person name="Liang C."/>
            <person name="Lipzen A."/>
            <person name="Lutzoni F."/>
            <person name="Magnuson J."/>
            <person name="Mondo S."/>
            <person name="Nolan M."/>
            <person name="Ohm R."/>
            <person name="Pangilinan J."/>
            <person name="Park H.-J."/>
            <person name="Ramirez L."/>
            <person name="Alfaro M."/>
            <person name="Sun H."/>
            <person name="Tritt A."/>
            <person name="Yoshinaga Y."/>
            <person name="Zwiers L.-H."/>
            <person name="Turgeon B."/>
            <person name="Goodwin S."/>
            <person name="Spatafora J."/>
            <person name="Crous P."/>
            <person name="Grigoriev I."/>
        </authorList>
    </citation>
    <scope>NUCLEOTIDE SEQUENCE</scope>
    <source>
        <strain evidence="2">CBS 109.77</strain>
    </source>
</reference>
<sequence>MTHSEHLRYMALNLALYSSLQPAAPGAVRSASFDQRGRSRKLTQHSDSDNPQISIGRPRANCCLGRPPPRGWHSAQRHTKTVNGSGVSTSSAQPLESPRCANDLPIWSPTTPAQAPPRCPRVAPLHVMIHQATSFARKDIPPSPVRANETPNKTRATGLYCVSQSTTRGFAPSLHFVLPGFCLL</sequence>
<accession>A0A6A6XJK8</accession>
<feature type="compositionally biased region" description="Polar residues" evidence="1">
    <location>
        <begin position="81"/>
        <end position="94"/>
    </location>
</feature>
<proteinExistence type="predicted"/>
<keyword evidence="3" id="KW-1185">Reference proteome</keyword>
<protein>
    <submittedName>
        <fullName evidence="2">Uncharacterized protein</fullName>
    </submittedName>
</protein>
<organism evidence="2 3">
    <name type="scientific">Melanomma pulvis-pyrius CBS 109.77</name>
    <dbReference type="NCBI Taxonomy" id="1314802"/>
    <lineage>
        <taxon>Eukaryota</taxon>
        <taxon>Fungi</taxon>
        <taxon>Dikarya</taxon>
        <taxon>Ascomycota</taxon>
        <taxon>Pezizomycotina</taxon>
        <taxon>Dothideomycetes</taxon>
        <taxon>Pleosporomycetidae</taxon>
        <taxon>Pleosporales</taxon>
        <taxon>Melanommataceae</taxon>
        <taxon>Melanomma</taxon>
    </lineage>
</organism>
<name>A0A6A6XJK8_9PLEO</name>
<dbReference type="AlphaFoldDB" id="A0A6A6XJK8"/>
<gene>
    <name evidence="2" type="ORF">K505DRAFT_157490</name>
</gene>